<name>A0ABQ8TDY0_PERAM</name>
<protein>
    <submittedName>
        <fullName evidence="2">Uncharacterized protein</fullName>
    </submittedName>
</protein>
<evidence type="ECO:0000256" key="1">
    <source>
        <dbReference type="SAM" id="MobiDB-lite"/>
    </source>
</evidence>
<accession>A0ABQ8TDY0</accession>
<evidence type="ECO:0000313" key="3">
    <source>
        <dbReference type="Proteomes" id="UP001148838"/>
    </source>
</evidence>
<evidence type="ECO:0000313" key="2">
    <source>
        <dbReference type="EMBL" id="KAJ4443880.1"/>
    </source>
</evidence>
<dbReference type="PANTHER" id="PTHR46601:SF1">
    <property type="entry name" value="ADF-H DOMAIN-CONTAINING PROTEIN"/>
    <property type="match status" value="1"/>
</dbReference>
<sequence>MAGLCEGGNEPPGSLKASNHGKGPVTVWGYNKRLAAKASLQGTLISTPKELYEWSKCNIQGIIESFTSTEEHEEVVTNLNPQRFAGLKTVPGTRSVHCVVPVNGKLAIKPYSASPEVPKLVDIRRVTRTGRQRRDVSSSDGA</sequence>
<dbReference type="EMBL" id="JAJSOF020000013">
    <property type="protein sequence ID" value="KAJ4443880.1"/>
    <property type="molecule type" value="Genomic_DNA"/>
</dbReference>
<feature type="region of interest" description="Disordered" evidence="1">
    <location>
        <begin position="1"/>
        <end position="21"/>
    </location>
</feature>
<keyword evidence="3" id="KW-1185">Reference proteome</keyword>
<proteinExistence type="predicted"/>
<comment type="caution">
    <text evidence="2">The sequence shown here is derived from an EMBL/GenBank/DDBJ whole genome shotgun (WGS) entry which is preliminary data.</text>
</comment>
<reference evidence="2 3" key="1">
    <citation type="journal article" date="2022" name="Allergy">
        <title>Genome assembly and annotation of Periplaneta americana reveal a comprehensive cockroach allergen profile.</title>
        <authorList>
            <person name="Wang L."/>
            <person name="Xiong Q."/>
            <person name="Saelim N."/>
            <person name="Wang L."/>
            <person name="Nong W."/>
            <person name="Wan A.T."/>
            <person name="Shi M."/>
            <person name="Liu X."/>
            <person name="Cao Q."/>
            <person name="Hui J.H.L."/>
            <person name="Sookrung N."/>
            <person name="Leung T.F."/>
            <person name="Tungtrongchitr A."/>
            <person name="Tsui S.K.W."/>
        </authorList>
    </citation>
    <scope>NUCLEOTIDE SEQUENCE [LARGE SCALE GENOMIC DNA]</scope>
    <source>
        <strain evidence="2">PWHHKU_190912</strain>
    </source>
</reference>
<dbReference type="Proteomes" id="UP001148838">
    <property type="component" value="Unassembled WGS sequence"/>
</dbReference>
<organism evidence="2 3">
    <name type="scientific">Periplaneta americana</name>
    <name type="common">American cockroach</name>
    <name type="synonym">Blatta americana</name>
    <dbReference type="NCBI Taxonomy" id="6978"/>
    <lineage>
        <taxon>Eukaryota</taxon>
        <taxon>Metazoa</taxon>
        <taxon>Ecdysozoa</taxon>
        <taxon>Arthropoda</taxon>
        <taxon>Hexapoda</taxon>
        <taxon>Insecta</taxon>
        <taxon>Pterygota</taxon>
        <taxon>Neoptera</taxon>
        <taxon>Polyneoptera</taxon>
        <taxon>Dictyoptera</taxon>
        <taxon>Blattodea</taxon>
        <taxon>Blattoidea</taxon>
        <taxon>Blattidae</taxon>
        <taxon>Blattinae</taxon>
        <taxon>Periplaneta</taxon>
    </lineage>
</organism>
<gene>
    <name evidence="2" type="ORF">ANN_05667</name>
</gene>
<dbReference type="PANTHER" id="PTHR46601">
    <property type="entry name" value="ULP_PROTEASE DOMAIN-CONTAINING PROTEIN"/>
    <property type="match status" value="1"/>
</dbReference>